<proteinExistence type="predicted"/>
<comment type="caution">
    <text evidence="2">The sequence shown here is derived from an EMBL/GenBank/DDBJ whole genome shotgun (WGS) entry which is preliminary data.</text>
</comment>
<evidence type="ECO:0000313" key="3">
    <source>
        <dbReference type="Proteomes" id="UP001239795"/>
    </source>
</evidence>
<dbReference type="AlphaFoldDB" id="A0AAI9UIX9"/>
<dbReference type="Proteomes" id="UP001239795">
    <property type="component" value="Unassembled WGS sequence"/>
</dbReference>
<keyword evidence="3" id="KW-1185">Reference proteome</keyword>
<feature type="region of interest" description="Disordered" evidence="1">
    <location>
        <begin position="106"/>
        <end position="176"/>
    </location>
</feature>
<sequence>MATKFAIRLHNRYTTLKAKAKGLRVGSYSSNSSSRNGGQKQCLWCRILRRKIPEPLVRNADIHNWMSSDETLVDHQPELQVTQDLSGTFNPGERYPFREGAVSRLSARSNAPSSVYPSDETCDGSEHSISSDGDDDDDDNDDDNDDDWSTVYSFDEEEEETFCDAEDGVPRPTRDMVPLPSTYSPFASDLPSLPSAYCNLWAF</sequence>
<feature type="compositionally biased region" description="Polar residues" evidence="1">
    <location>
        <begin position="106"/>
        <end position="116"/>
    </location>
</feature>
<protein>
    <submittedName>
        <fullName evidence="2">Uncharacterized protein</fullName>
    </submittedName>
</protein>
<organism evidence="2 3">
    <name type="scientific">Colletotrichum melonis</name>
    <dbReference type="NCBI Taxonomy" id="1209925"/>
    <lineage>
        <taxon>Eukaryota</taxon>
        <taxon>Fungi</taxon>
        <taxon>Dikarya</taxon>
        <taxon>Ascomycota</taxon>
        <taxon>Pezizomycotina</taxon>
        <taxon>Sordariomycetes</taxon>
        <taxon>Hypocreomycetidae</taxon>
        <taxon>Glomerellales</taxon>
        <taxon>Glomerellaceae</taxon>
        <taxon>Colletotrichum</taxon>
        <taxon>Colletotrichum acutatum species complex</taxon>
    </lineage>
</organism>
<gene>
    <name evidence="2" type="ORF">CMEL01_02327</name>
</gene>
<reference evidence="2 3" key="1">
    <citation type="submission" date="2016-10" db="EMBL/GenBank/DDBJ databases">
        <title>The genome sequence of Colletotrichum fioriniae PJ7.</title>
        <authorList>
            <person name="Baroncelli R."/>
        </authorList>
    </citation>
    <scope>NUCLEOTIDE SEQUENCE [LARGE SCALE GENOMIC DNA]</scope>
    <source>
        <strain evidence="2">Col 31</strain>
    </source>
</reference>
<accession>A0AAI9UIX9</accession>
<evidence type="ECO:0000313" key="2">
    <source>
        <dbReference type="EMBL" id="KAK1459328.1"/>
    </source>
</evidence>
<name>A0AAI9UIX9_9PEZI</name>
<dbReference type="EMBL" id="MLGG01000013">
    <property type="protein sequence ID" value="KAK1459328.1"/>
    <property type="molecule type" value="Genomic_DNA"/>
</dbReference>
<feature type="compositionally biased region" description="Acidic residues" evidence="1">
    <location>
        <begin position="132"/>
        <end position="167"/>
    </location>
</feature>
<evidence type="ECO:0000256" key="1">
    <source>
        <dbReference type="SAM" id="MobiDB-lite"/>
    </source>
</evidence>